<evidence type="ECO:0000313" key="7">
    <source>
        <dbReference type="Proteomes" id="UP000886602"/>
    </source>
</evidence>
<evidence type="ECO:0000256" key="2">
    <source>
        <dbReference type="ARBA" id="ARBA00022475"/>
    </source>
</evidence>
<keyword evidence="2" id="KW-1003">Cell membrane</keyword>
<keyword evidence="4 6" id="KW-0067">ATP-binding</keyword>
<dbReference type="InterPro" id="IPR027417">
    <property type="entry name" value="P-loop_NTPase"/>
</dbReference>
<dbReference type="InterPro" id="IPR032823">
    <property type="entry name" value="BCA_ABC_TP_C"/>
</dbReference>
<gene>
    <name evidence="6" type="ORF">IPJ48_21765</name>
</gene>
<dbReference type="InterPro" id="IPR017871">
    <property type="entry name" value="ABC_transporter-like_CS"/>
</dbReference>
<dbReference type="SMART" id="SM00382">
    <property type="entry name" value="AAA"/>
    <property type="match status" value="1"/>
</dbReference>
<dbReference type="PANTHER" id="PTHR45772:SF2">
    <property type="entry name" value="ABC TRANSPORTER ATP-BINDING PROTEIN"/>
    <property type="match status" value="1"/>
</dbReference>
<dbReference type="CDD" id="cd03219">
    <property type="entry name" value="ABC_Mj1267_LivG_branched"/>
    <property type="match status" value="1"/>
</dbReference>
<dbReference type="InterPro" id="IPR003593">
    <property type="entry name" value="AAA+_ATPase"/>
</dbReference>
<evidence type="ECO:0000256" key="3">
    <source>
        <dbReference type="ARBA" id="ARBA00022741"/>
    </source>
</evidence>
<keyword evidence="2" id="KW-0472">Membrane</keyword>
<evidence type="ECO:0000256" key="4">
    <source>
        <dbReference type="ARBA" id="ARBA00022840"/>
    </source>
</evidence>
<name>A0A9D7FB29_9RHOO</name>
<evidence type="ECO:0000313" key="6">
    <source>
        <dbReference type="EMBL" id="MBK7425500.1"/>
    </source>
</evidence>
<dbReference type="Proteomes" id="UP000886602">
    <property type="component" value="Unassembled WGS sequence"/>
</dbReference>
<dbReference type="GO" id="GO:0016887">
    <property type="term" value="F:ATP hydrolysis activity"/>
    <property type="evidence" value="ECO:0007669"/>
    <property type="project" value="InterPro"/>
</dbReference>
<dbReference type="Pfam" id="PF12399">
    <property type="entry name" value="BCA_ABC_TP_C"/>
    <property type="match status" value="1"/>
</dbReference>
<dbReference type="PANTHER" id="PTHR45772">
    <property type="entry name" value="CONSERVED COMPONENT OF ABC TRANSPORTER FOR NATURAL AMINO ACIDS-RELATED"/>
    <property type="match status" value="1"/>
</dbReference>
<organism evidence="6 7">
    <name type="scientific">Candidatus Propionivibrio dominans</name>
    <dbReference type="NCBI Taxonomy" id="2954373"/>
    <lineage>
        <taxon>Bacteria</taxon>
        <taxon>Pseudomonadati</taxon>
        <taxon>Pseudomonadota</taxon>
        <taxon>Betaproteobacteria</taxon>
        <taxon>Rhodocyclales</taxon>
        <taxon>Rhodocyclaceae</taxon>
        <taxon>Propionivibrio</taxon>
    </lineage>
</organism>
<evidence type="ECO:0000256" key="1">
    <source>
        <dbReference type="ARBA" id="ARBA00022448"/>
    </source>
</evidence>
<dbReference type="GO" id="GO:0005886">
    <property type="term" value="C:plasma membrane"/>
    <property type="evidence" value="ECO:0007669"/>
    <property type="project" value="TreeGrafter"/>
</dbReference>
<dbReference type="PROSITE" id="PS50893">
    <property type="entry name" value="ABC_TRANSPORTER_2"/>
    <property type="match status" value="1"/>
</dbReference>
<dbReference type="InterPro" id="IPR003439">
    <property type="entry name" value="ABC_transporter-like_ATP-bd"/>
</dbReference>
<feature type="domain" description="ABC transporter" evidence="5">
    <location>
        <begin position="9"/>
        <end position="253"/>
    </location>
</feature>
<comment type="caution">
    <text evidence="6">The sequence shown here is derived from an EMBL/GenBank/DDBJ whole genome shotgun (WGS) entry which is preliminary data.</text>
</comment>
<sequence length="255" mass="27838">MSERRTTLLEVRDVSKHFGGIYALNEASLVLESGEVHALIGPNGAGKTTLIHVLSGALPADAGQVIFDGNDLARRAMHERVALGLARSYQITNLFSRLKVLDNVTMAVQSRVRDWGSSFSFWKPFSLDSAIVDEAHDLLAQVSLTGLAGRRASQLSHGEQRCLEVALVLATKPKLLLLDEPMAGMGPEESVRMVELIEHLARRVTMLLVEHDMDAVFRLADRISVLVGGRVIASGEPAVIRADHEVRRAYLGDAE</sequence>
<dbReference type="Pfam" id="PF00005">
    <property type="entry name" value="ABC_tran"/>
    <property type="match status" value="1"/>
</dbReference>
<dbReference type="SUPFAM" id="SSF52540">
    <property type="entry name" value="P-loop containing nucleoside triphosphate hydrolases"/>
    <property type="match status" value="1"/>
</dbReference>
<reference evidence="6" key="1">
    <citation type="submission" date="2020-10" db="EMBL/GenBank/DDBJ databases">
        <title>Connecting structure to function with the recovery of over 1000 high-quality activated sludge metagenome-assembled genomes encoding full-length rRNA genes using long-read sequencing.</title>
        <authorList>
            <person name="Singleton C.M."/>
            <person name="Petriglieri F."/>
            <person name="Kristensen J.M."/>
            <person name="Kirkegaard R.H."/>
            <person name="Michaelsen T.Y."/>
            <person name="Andersen M.H."/>
            <person name="Karst S.M."/>
            <person name="Dueholm M.S."/>
            <person name="Nielsen P.H."/>
            <person name="Albertsen M."/>
        </authorList>
    </citation>
    <scope>NUCLEOTIDE SEQUENCE</scope>
    <source>
        <strain evidence="6">EsbW_18-Q3-R4-48_MAXAC.044</strain>
    </source>
</reference>
<dbReference type="GO" id="GO:0005524">
    <property type="term" value="F:ATP binding"/>
    <property type="evidence" value="ECO:0007669"/>
    <property type="project" value="UniProtKB-KW"/>
</dbReference>
<dbReference type="AlphaFoldDB" id="A0A9D7FB29"/>
<keyword evidence="3" id="KW-0547">Nucleotide-binding</keyword>
<dbReference type="EMBL" id="JADJNC010000067">
    <property type="protein sequence ID" value="MBK7425500.1"/>
    <property type="molecule type" value="Genomic_DNA"/>
</dbReference>
<proteinExistence type="predicted"/>
<dbReference type="Gene3D" id="3.40.50.300">
    <property type="entry name" value="P-loop containing nucleotide triphosphate hydrolases"/>
    <property type="match status" value="1"/>
</dbReference>
<accession>A0A9D7FB29</accession>
<dbReference type="InterPro" id="IPR051120">
    <property type="entry name" value="ABC_AA/LPS_Transport"/>
</dbReference>
<dbReference type="FunFam" id="3.40.50.300:FF:000421">
    <property type="entry name" value="Branched-chain amino acid ABC transporter ATP-binding protein"/>
    <property type="match status" value="1"/>
</dbReference>
<dbReference type="PROSITE" id="PS00211">
    <property type="entry name" value="ABC_TRANSPORTER_1"/>
    <property type="match status" value="1"/>
</dbReference>
<protein>
    <submittedName>
        <fullName evidence="6">ABC transporter ATP-binding protein</fullName>
    </submittedName>
</protein>
<evidence type="ECO:0000259" key="5">
    <source>
        <dbReference type="PROSITE" id="PS50893"/>
    </source>
</evidence>
<keyword evidence="1" id="KW-0813">Transport</keyword>